<dbReference type="PANTHER" id="PTHR42948">
    <property type="entry name" value="TRANSPORTER"/>
    <property type="match status" value="1"/>
</dbReference>
<keyword evidence="2 6" id="KW-0813">Transport</keyword>
<dbReference type="InterPro" id="IPR047218">
    <property type="entry name" value="YocR/YhdH-like"/>
</dbReference>
<dbReference type="CDD" id="cd10336">
    <property type="entry name" value="SLC6sbd_Tyt1-Like"/>
    <property type="match status" value="1"/>
</dbReference>
<dbReference type="PANTHER" id="PTHR42948:SF1">
    <property type="entry name" value="TRANSPORTER"/>
    <property type="match status" value="1"/>
</dbReference>
<evidence type="ECO:0000313" key="10">
    <source>
        <dbReference type="Proteomes" id="UP000245629"/>
    </source>
</evidence>
<dbReference type="InterPro" id="IPR000175">
    <property type="entry name" value="Na/ntran_symport"/>
</dbReference>
<feature type="transmembrane region" description="Helical" evidence="8">
    <location>
        <begin position="35"/>
        <end position="52"/>
    </location>
</feature>
<sequence length="477" mass="50051">MTDIDSTADGLRAAAPSGSASDAAPVRHAQWSSRLAFILAATGSAVGLGNIWKFPYITGEYGGGAFVLVYLACIAVIGIPIMMAEVALGRRGGQSPINTMRRILREDGRSRHWALIGWLGVAAAFLILTFYSVIGGWAVAYVVRAGGGAFSGASSDGIAALFSGLLASPGELLFWHGVFMALTVAVVARGVSGGLERATSILMPALFVILLVLVGYALASGHFSQGLRFLFSPDFSKIGVGGVLAALGHAFFTLSLGMGVMIAYGSYLPRGVSITRTAVSVSVMDTTVALLAGLAIFPLVYANGLEPSAGPGLVFKTLPLAFGQMPLGGLFGAAFFVLLVFAAWTSSISLLEPLVEWLEEHRGVRRGIAAAAAGIVAWVIGIASALSFNLWADVRPLGMFAAFADKGIFDLLDYLTANLMLPLVGLATAVFAGWVLSPRILEGELSEGRGHVFRLWRFLIRWVSPVAVAAVFWHNLG</sequence>
<feature type="transmembrane region" description="Helical" evidence="8">
    <location>
        <begin position="238"/>
        <end position="265"/>
    </location>
</feature>
<feature type="transmembrane region" description="Helical" evidence="8">
    <location>
        <begin position="411"/>
        <end position="437"/>
    </location>
</feature>
<keyword evidence="5 8" id="KW-0472">Membrane</keyword>
<evidence type="ECO:0000313" key="9">
    <source>
        <dbReference type="EMBL" id="AWK84885.1"/>
    </source>
</evidence>
<feature type="transmembrane region" description="Helical" evidence="8">
    <location>
        <begin position="458"/>
        <end position="476"/>
    </location>
</feature>
<dbReference type="OrthoDB" id="9762833at2"/>
<feature type="transmembrane region" description="Helical" evidence="8">
    <location>
        <begin position="277"/>
        <end position="301"/>
    </location>
</feature>
<feature type="region of interest" description="Disordered" evidence="7">
    <location>
        <begin position="1"/>
        <end position="21"/>
    </location>
</feature>
<dbReference type="PROSITE" id="PS00610">
    <property type="entry name" value="NA_NEUROTRAN_SYMP_1"/>
    <property type="match status" value="1"/>
</dbReference>
<feature type="transmembrane region" description="Helical" evidence="8">
    <location>
        <begin position="64"/>
        <end position="89"/>
    </location>
</feature>
<feature type="transmembrane region" description="Helical" evidence="8">
    <location>
        <begin position="198"/>
        <end position="218"/>
    </location>
</feature>
<keyword evidence="10" id="KW-1185">Reference proteome</keyword>
<dbReference type="GO" id="GO:0016020">
    <property type="term" value="C:membrane"/>
    <property type="evidence" value="ECO:0007669"/>
    <property type="project" value="UniProtKB-SubCell"/>
</dbReference>
<evidence type="ECO:0000256" key="1">
    <source>
        <dbReference type="ARBA" id="ARBA00004141"/>
    </source>
</evidence>
<feature type="transmembrane region" description="Helical" evidence="8">
    <location>
        <begin position="367"/>
        <end position="391"/>
    </location>
</feature>
<organism evidence="9 10">
    <name type="scientific">Azospirillum thermophilum</name>
    <dbReference type="NCBI Taxonomy" id="2202148"/>
    <lineage>
        <taxon>Bacteria</taxon>
        <taxon>Pseudomonadati</taxon>
        <taxon>Pseudomonadota</taxon>
        <taxon>Alphaproteobacteria</taxon>
        <taxon>Rhodospirillales</taxon>
        <taxon>Azospirillaceae</taxon>
        <taxon>Azospirillum</taxon>
    </lineage>
</organism>
<dbReference type="Proteomes" id="UP000245629">
    <property type="component" value="Chromosome 1"/>
</dbReference>
<accession>A0A2S2CK46</accession>
<comment type="similarity">
    <text evidence="6">Belongs to the sodium:neurotransmitter symporter (SNF) (TC 2.A.22) family.</text>
</comment>
<dbReference type="PRINTS" id="PR00176">
    <property type="entry name" value="NANEUSMPORT"/>
</dbReference>
<evidence type="ECO:0000256" key="3">
    <source>
        <dbReference type="ARBA" id="ARBA00022692"/>
    </source>
</evidence>
<evidence type="ECO:0000256" key="5">
    <source>
        <dbReference type="ARBA" id="ARBA00023136"/>
    </source>
</evidence>
<keyword evidence="4 8" id="KW-1133">Transmembrane helix</keyword>
<comment type="subcellular location">
    <subcellularLocation>
        <location evidence="1">Membrane</location>
        <topology evidence="1">Multi-pass membrane protein</topology>
    </subcellularLocation>
</comment>
<dbReference type="KEGG" id="azz:DEW08_00585"/>
<dbReference type="InterPro" id="IPR037272">
    <property type="entry name" value="SNS_sf"/>
</dbReference>
<dbReference type="RefSeq" id="WP_109323637.1">
    <property type="nucleotide sequence ID" value="NZ_CP029352.1"/>
</dbReference>
<proteinExistence type="inferred from homology"/>
<dbReference type="Pfam" id="PF00209">
    <property type="entry name" value="SNF"/>
    <property type="match status" value="2"/>
</dbReference>
<evidence type="ECO:0000256" key="6">
    <source>
        <dbReference type="RuleBase" id="RU003732"/>
    </source>
</evidence>
<dbReference type="NCBIfam" id="NF037979">
    <property type="entry name" value="Na_transp"/>
    <property type="match status" value="1"/>
</dbReference>
<feature type="transmembrane region" description="Helical" evidence="8">
    <location>
        <begin position="321"/>
        <end position="346"/>
    </location>
</feature>
<dbReference type="SUPFAM" id="SSF161070">
    <property type="entry name" value="SNF-like"/>
    <property type="match status" value="1"/>
</dbReference>
<keyword evidence="6" id="KW-0769">Symport</keyword>
<dbReference type="EMBL" id="CP029352">
    <property type="protein sequence ID" value="AWK84885.1"/>
    <property type="molecule type" value="Genomic_DNA"/>
</dbReference>
<keyword evidence="3 6" id="KW-0812">Transmembrane</keyword>
<dbReference type="PROSITE" id="PS50267">
    <property type="entry name" value="NA_NEUROTRAN_SYMP_3"/>
    <property type="match status" value="1"/>
</dbReference>
<evidence type="ECO:0000256" key="8">
    <source>
        <dbReference type="SAM" id="Phobius"/>
    </source>
</evidence>
<feature type="transmembrane region" description="Helical" evidence="8">
    <location>
        <begin position="172"/>
        <end position="191"/>
    </location>
</feature>
<gene>
    <name evidence="9" type="ORF">DEW08_00585</name>
</gene>
<dbReference type="AlphaFoldDB" id="A0A2S2CK46"/>
<evidence type="ECO:0000256" key="7">
    <source>
        <dbReference type="SAM" id="MobiDB-lite"/>
    </source>
</evidence>
<protein>
    <recommendedName>
        <fullName evidence="6">Transporter</fullName>
    </recommendedName>
</protein>
<name>A0A2S2CK46_9PROT</name>
<feature type="transmembrane region" description="Helical" evidence="8">
    <location>
        <begin position="110"/>
        <end position="134"/>
    </location>
</feature>
<dbReference type="GO" id="GO:0015293">
    <property type="term" value="F:symporter activity"/>
    <property type="evidence" value="ECO:0007669"/>
    <property type="project" value="UniProtKB-KW"/>
</dbReference>
<evidence type="ECO:0000256" key="2">
    <source>
        <dbReference type="ARBA" id="ARBA00022448"/>
    </source>
</evidence>
<evidence type="ECO:0000256" key="4">
    <source>
        <dbReference type="ARBA" id="ARBA00022989"/>
    </source>
</evidence>
<reference evidence="10" key="1">
    <citation type="submission" date="2018-05" db="EMBL/GenBank/DDBJ databases">
        <title>Azospirillum thermophila sp. nov., a novel isolated from hot spring.</title>
        <authorList>
            <person name="Zhao Z."/>
        </authorList>
    </citation>
    <scope>NUCLEOTIDE SEQUENCE [LARGE SCALE GENOMIC DNA]</scope>
    <source>
        <strain evidence="10">CFH 70021</strain>
    </source>
</reference>